<protein>
    <recommendedName>
        <fullName evidence="3">histidine kinase</fullName>
        <ecNumber evidence="3">2.7.13.3</ecNumber>
    </recommendedName>
</protein>
<keyword evidence="7" id="KW-0175">Coiled coil</keyword>
<accession>A0A2U8GNQ9</accession>
<dbReference type="PANTHER" id="PTHR43065:SF50">
    <property type="entry name" value="HISTIDINE KINASE"/>
    <property type="match status" value="1"/>
</dbReference>
<feature type="coiled-coil region" evidence="7">
    <location>
        <begin position="208"/>
        <end position="256"/>
    </location>
</feature>
<dbReference type="GO" id="GO:0046872">
    <property type="term" value="F:metal ion binding"/>
    <property type="evidence" value="ECO:0007669"/>
    <property type="project" value="UniProtKB-KW"/>
</dbReference>
<dbReference type="InterPro" id="IPR003661">
    <property type="entry name" value="HisK_dim/P_dom"/>
</dbReference>
<dbReference type="CDD" id="cd00082">
    <property type="entry name" value="HisKA"/>
    <property type="match status" value="1"/>
</dbReference>
<evidence type="ECO:0000256" key="1">
    <source>
        <dbReference type="ARBA" id="ARBA00000085"/>
    </source>
</evidence>
<keyword evidence="4" id="KW-0597">Phosphoprotein</keyword>
<evidence type="ECO:0000313" key="10">
    <source>
        <dbReference type="EMBL" id="AWI75282.1"/>
    </source>
</evidence>
<dbReference type="Gene3D" id="1.10.287.130">
    <property type="match status" value="1"/>
</dbReference>
<dbReference type="PROSITE" id="PS50109">
    <property type="entry name" value="HIS_KIN"/>
    <property type="match status" value="1"/>
</dbReference>
<dbReference type="NCBIfam" id="NF033749">
    <property type="entry name" value="bact_hemeryth"/>
    <property type="match status" value="1"/>
</dbReference>
<dbReference type="SUPFAM" id="SSF47384">
    <property type="entry name" value="Homodimeric domain of signal transducing histidine kinase"/>
    <property type="match status" value="1"/>
</dbReference>
<dbReference type="GO" id="GO:0000155">
    <property type="term" value="F:phosphorelay sensor kinase activity"/>
    <property type="evidence" value="ECO:0007669"/>
    <property type="project" value="InterPro"/>
</dbReference>
<dbReference type="CDD" id="cd12107">
    <property type="entry name" value="Hemerythrin"/>
    <property type="match status" value="1"/>
</dbReference>
<evidence type="ECO:0000256" key="5">
    <source>
        <dbReference type="ARBA" id="ARBA00022723"/>
    </source>
</evidence>
<dbReference type="Gene3D" id="1.20.120.50">
    <property type="entry name" value="Hemerythrin-like"/>
    <property type="match status" value="1"/>
</dbReference>
<dbReference type="Pfam" id="PF00512">
    <property type="entry name" value="HisKA"/>
    <property type="match status" value="1"/>
</dbReference>
<dbReference type="SMART" id="SM00387">
    <property type="entry name" value="HATPase_c"/>
    <property type="match status" value="1"/>
</dbReference>
<keyword evidence="6" id="KW-0408">Iron</keyword>
<dbReference type="Pfam" id="PF01814">
    <property type="entry name" value="Hemerythrin"/>
    <property type="match status" value="1"/>
</dbReference>
<dbReference type="Pfam" id="PF02518">
    <property type="entry name" value="HATPase_c"/>
    <property type="match status" value="1"/>
</dbReference>
<feature type="region of interest" description="Disordered" evidence="8">
    <location>
        <begin position="1"/>
        <end position="34"/>
    </location>
</feature>
<dbReference type="InterPro" id="IPR005467">
    <property type="entry name" value="His_kinase_dom"/>
</dbReference>
<dbReference type="EMBL" id="CP022187">
    <property type="protein sequence ID" value="AWI75282.1"/>
    <property type="molecule type" value="Genomic_DNA"/>
</dbReference>
<evidence type="ECO:0000256" key="2">
    <source>
        <dbReference type="ARBA" id="ARBA00010587"/>
    </source>
</evidence>
<comment type="similarity">
    <text evidence="2">Belongs to the hemerythrin family.</text>
</comment>
<dbReference type="KEGG" id="acom:CEW83_08680"/>
<keyword evidence="5" id="KW-0479">Metal-binding</keyword>
<organism evidence="10 11">
    <name type="scientific">Parazoarcus communis</name>
    <dbReference type="NCBI Taxonomy" id="41977"/>
    <lineage>
        <taxon>Bacteria</taxon>
        <taxon>Pseudomonadati</taxon>
        <taxon>Pseudomonadota</taxon>
        <taxon>Betaproteobacteria</taxon>
        <taxon>Rhodocyclales</taxon>
        <taxon>Zoogloeaceae</taxon>
        <taxon>Parazoarcus</taxon>
    </lineage>
</organism>
<keyword evidence="11" id="KW-1185">Reference proteome</keyword>
<dbReference type="InterPro" id="IPR012312">
    <property type="entry name" value="Hemerythrin-like"/>
</dbReference>
<dbReference type="PANTHER" id="PTHR43065">
    <property type="entry name" value="SENSOR HISTIDINE KINASE"/>
    <property type="match status" value="1"/>
</dbReference>
<evidence type="ECO:0000256" key="7">
    <source>
        <dbReference type="SAM" id="Coils"/>
    </source>
</evidence>
<sequence>MTRSSSNCCASSARRGEPSSSLLPSHLSNGKDMSTEHAASGGPFIWADYFETGLGEVDEQHFKLVGLVNQLGARLATGRSLSAAELDHVMDGLGRYAILHFRTEEEMMKARGIDRRHFESHCAAHAEFVAQIDALAAAIASGQGSVLTELLRYVSSWLALHILGIDMSMSRQLHAMEKGVSAADAYDQDATAADPANRALVSAVHTLYTTVAERNAELIKAKAELEQRVAERTADLQDAVRHLEAAKEEIVQSEKMAALGQFAAGMAHELNTPLGYIGGNLNALGSYCEQLVKLSEEADRLVADGASAAAWNTACERADRDFVREDAPQLLTESRAGLERIHRIVEALRCSAGGAEEEPKPTELHRIIDEVLLTYKASAPTEVEFDVSCEANAVAMVSPRGLAVAIDEMLDNAVKAVAGKGGVVRCSTGCSGGLAWLEIADTGPGINSAIAQHVFEPFFTTRAVGSGAGLGLYLAYQTARQHHGYIELRNTGPGAVFRLVLPALGAEGARA</sequence>
<feature type="domain" description="Histidine kinase" evidence="9">
    <location>
        <begin position="265"/>
        <end position="505"/>
    </location>
</feature>
<dbReference type="SUPFAM" id="SSF47188">
    <property type="entry name" value="Hemerythrin-like"/>
    <property type="match status" value="1"/>
</dbReference>
<gene>
    <name evidence="10" type="ORF">CEW83_08680</name>
</gene>
<dbReference type="Proteomes" id="UP000244930">
    <property type="component" value="Chromosome"/>
</dbReference>
<evidence type="ECO:0000256" key="4">
    <source>
        <dbReference type="ARBA" id="ARBA00022553"/>
    </source>
</evidence>
<feature type="compositionally biased region" description="Low complexity" evidence="8">
    <location>
        <begin position="1"/>
        <end position="28"/>
    </location>
</feature>
<dbReference type="InterPro" id="IPR036890">
    <property type="entry name" value="HATPase_C_sf"/>
</dbReference>
<dbReference type="InterPro" id="IPR003594">
    <property type="entry name" value="HATPase_dom"/>
</dbReference>
<evidence type="ECO:0000313" key="11">
    <source>
        <dbReference type="Proteomes" id="UP000244930"/>
    </source>
</evidence>
<dbReference type="Gene3D" id="3.30.565.10">
    <property type="entry name" value="Histidine kinase-like ATPase, C-terminal domain"/>
    <property type="match status" value="1"/>
</dbReference>
<evidence type="ECO:0000256" key="6">
    <source>
        <dbReference type="ARBA" id="ARBA00023004"/>
    </source>
</evidence>
<dbReference type="NCBIfam" id="TIGR02481">
    <property type="entry name" value="hemeryth_dom"/>
    <property type="match status" value="1"/>
</dbReference>
<name>A0A2U8GNQ9_9RHOO</name>
<dbReference type="EC" id="2.7.13.3" evidence="3"/>
<dbReference type="InterPro" id="IPR004358">
    <property type="entry name" value="Sig_transdc_His_kin-like_C"/>
</dbReference>
<comment type="catalytic activity">
    <reaction evidence="1">
        <text>ATP + protein L-histidine = ADP + protein N-phospho-L-histidine.</text>
        <dbReference type="EC" id="2.7.13.3"/>
    </reaction>
</comment>
<dbReference type="AlphaFoldDB" id="A0A2U8GNQ9"/>
<reference evidence="10 11" key="1">
    <citation type="submission" date="2017-06" db="EMBL/GenBank/DDBJ databases">
        <title>Azoarcus.</title>
        <authorList>
            <person name="Woo J.-H."/>
            <person name="Kim H.-S."/>
        </authorList>
    </citation>
    <scope>NUCLEOTIDE SEQUENCE [LARGE SCALE GENOMIC DNA]</scope>
    <source>
        <strain evidence="10 11">TSPY31</strain>
    </source>
</reference>
<evidence type="ECO:0000256" key="8">
    <source>
        <dbReference type="SAM" id="MobiDB-lite"/>
    </source>
</evidence>
<dbReference type="InterPro" id="IPR036097">
    <property type="entry name" value="HisK_dim/P_sf"/>
</dbReference>
<dbReference type="InterPro" id="IPR012827">
    <property type="entry name" value="Hemerythrin_metal-bd"/>
</dbReference>
<proteinExistence type="inferred from homology"/>
<evidence type="ECO:0000256" key="3">
    <source>
        <dbReference type="ARBA" id="ARBA00012438"/>
    </source>
</evidence>
<dbReference type="PRINTS" id="PR00344">
    <property type="entry name" value="BCTRLSENSOR"/>
</dbReference>
<dbReference type="SUPFAM" id="SSF55874">
    <property type="entry name" value="ATPase domain of HSP90 chaperone/DNA topoisomerase II/histidine kinase"/>
    <property type="match status" value="1"/>
</dbReference>
<evidence type="ECO:0000259" key="9">
    <source>
        <dbReference type="PROSITE" id="PS50109"/>
    </source>
</evidence>
<dbReference type="InterPro" id="IPR035938">
    <property type="entry name" value="Hemerythrin-like_sf"/>
</dbReference>